<dbReference type="Pfam" id="PF00078">
    <property type="entry name" value="RVT_1"/>
    <property type="match status" value="1"/>
</dbReference>
<evidence type="ECO:0000313" key="5">
    <source>
        <dbReference type="EMBL" id="KAK3515003.1"/>
    </source>
</evidence>
<dbReference type="GO" id="GO:0004523">
    <property type="term" value="F:RNA-DNA hybrid ribonuclease activity"/>
    <property type="evidence" value="ECO:0007669"/>
    <property type="project" value="UniProtKB-EC"/>
</dbReference>
<gene>
    <name evidence="5" type="ORF">QTP70_003253</name>
</gene>
<keyword evidence="6" id="KW-1185">Reference proteome</keyword>
<dbReference type="EC" id="3.1.26.4" evidence="2"/>
<protein>
    <recommendedName>
        <fullName evidence="2">ribonuclease H</fullName>
        <ecNumber evidence="2">3.1.26.4</ecNumber>
    </recommendedName>
</protein>
<dbReference type="Gene3D" id="3.10.10.10">
    <property type="entry name" value="HIV Type 1 Reverse Transcriptase, subunit A, domain 1"/>
    <property type="match status" value="1"/>
</dbReference>
<organism evidence="5 6">
    <name type="scientific">Hemibagrus guttatus</name>
    <dbReference type="NCBI Taxonomy" id="175788"/>
    <lineage>
        <taxon>Eukaryota</taxon>
        <taxon>Metazoa</taxon>
        <taxon>Chordata</taxon>
        <taxon>Craniata</taxon>
        <taxon>Vertebrata</taxon>
        <taxon>Euteleostomi</taxon>
        <taxon>Actinopterygii</taxon>
        <taxon>Neopterygii</taxon>
        <taxon>Teleostei</taxon>
        <taxon>Ostariophysi</taxon>
        <taxon>Siluriformes</taxon>
        <taxon>Bagridae</taxon>
        <taxon>Hemibagrus</taxon>
    </lineage>
</organism>
<dbReference type="FunFam" id="3.10.10.10:FF:000004">
    <property type="entry name" value="Uncharacterized protein"/>
    <property type="match status" value="1"/>
</dbReference>
<dbReference type="PROSITE" id="PS50878">
    <property type="entry name" value="RT_POL"/>
    <property type="match status" value="1"/>
</dbReference>
<dbReference type="SUPFAM" id="SSF56672">
    <property type="entry name" value="DNA/RNA polymerases"/>
    <property type="match status" value="1"/>
</dbReference>
<evidence type="ECO:0000256" key="2">
    <source>
        <dbReference type="ARBA" id="ARBA00012180"/>
    </source>
</evidence>
<dbReference type="InterPro" id="IPR043502">
    <property type="entry name" value="DNA/RNA_pol_sf"/>
</dbReference>
<dbReference type="Gene3D" id="3.30.70.270">
    <property type="match status" value="2"/>
</dbReference>
<feature type="domain" description="Reverse transcriptase" evidence="4">
    <location>
        <begin position="338"/>
        <end position="517"/>
    </location>
</feature>
<dbReference type="InterPro" id="IPR050951">
    <property type="entry name" value="Retrovirus_Pol_polyprotein"/>
</dbReference>
<dbReference type="AlphaFoldDB" id="A0AAE0UQF4"/>
<dbReference type="CDD" id="cd01647">
    <property type="entry name" value="RT_LTR"/>
    <property type="match status" value="1"/>
</dbReference>
<keyword evidence="3" id="KW-0511">Multifunctional enzyme</keyword>
<dbReference type="EMBL" id="JAUCMX010000020">
    <property type="protein sequence ID" value="KAK3515003.1"/>
    <property type="molecule type" value="Genomic_DNA"/>
</dbReference>
<sequence>MLRYVVFVKVESKVSQQNIDQRVTLPPPACLLPIVHPGAMCSPVQPITNLAIWGLSDSDYPYKGYVAVDLGFPDKSNSATETVSVLALICPVPKSPDPVPVIIGTNSKKLRSLLDHCVELDEIDGAYSLRILAHTPGQADSLNNLPMGVVGQVKWQGPGPHAIPPGGTHYAICRVEQQLPTEKNILMVEVNDITNLPEGVLVSPVVLTHSAMDVNNFTLMLRNESRKETALPTGTVLAQIYLVDTVTELKKDYSPKGSIDPKLFSFGDSPIPEAWKMRLAMKLSERADVFSLDEWDVGLAKDVTHHIRLRDPRPFRERSHRIAPADIEDVRRHLQELLAARIIKESRSPYASPIVIVRKKNGKVRMCIDYRVLNSRTIPDQYTLPCIDDALDCLTGSKWFCILDLRSGYYQVEMSEADKEKTPFICPLGFFQFERLPQGITGVPATFQWLMERAVGDMNMIRVLVYLDDLIVFGKTLEEHEERLLKVLDQLKECGLKVSIDKCQFCQPQLKFLGHIVSASGVATDPEKVSAVTRWKKPTDLKSLRSFLEFCGYFRWFIENYSAVVCRLTGLTKGYPPTQQKRKVAVKVKTDSYFKVSEPFSDRWTSACDDAFNQIIYKLTHAPVLAFADPTKPYILHVDASLNGLGAVLNQQHPEGLRAVTFAS</sequence>
<dbReference type="Proteomes" id="UP001274896">
    <property type="component" value="Unassembled WGS sequence"/>
</dbReference>
<dbReference type="InterPro" id="IPR041577">
    <property type="entry name" value="RT_RNaseH_2"/>
</dbReference>
<dbReference type="PANTHER" id="PTHR37984">
    <property type="entry name" value="PROTEIN CBG26694"/>
    <property type="match status" value="1"/>
</dbReference>
<dbReference type="Pfam" id="PF17919">
    <property type="entry name" value="RT_RNaseH_2"/>
    <property type="match status" value="1"/>
</dbReference>
<dbReference type="PANTHER" id="PTHR37984:SF5">
    <property type="entry name" value="PROTEIN NYNRIN-LIKE"/>
    <property type="match status" value="1"/>
</dbReference>
<dbReference type="InterPro" id="IPR043128">
    <property type="entry name" value="Rev_trsase/Diguanyl_cyclase"/>
</dbReference>
<accession>A0AAE0UQF4</accession>
<proteinExistence type="inferred from homology"/>
<evidence type="ECO:0000259" key="4">
    <source>
        <dbReference type="PROSITE" id="PS50878"/>
    </source>
</evidence>
<comment type="caution">
    <text evidence="5">The sequence shown here is derived from an EMBL/GenBank/DDBJ whole genome shotgun (WGS) entry which is preliminary data.</text>
</comment>
<reference evidence="5" key="1">
    <citation type="submission" date="2023-06" db="EMBL/GenBank/DDBJ databases">
        <title>Male Hemibagrus guttatus genome.</title>
        <authorList>
            <person name="Bian C."/>
        </authorList>
    </citation>
    <scope>NUCLEOTIDE SEQUENCE</scope>
    <source>
        <strain evidence="5">Male_cb2023</strain>
        <tissue evidence="5">Muscle</tissue>
    </source>
</reference>
<evidence type="ECO:0000256" key="1">
    <source>
        <dbReference type="ARBA" id="ARBA00010879"/>
    </source>
</evidence>
<comment type="similarity">
    <text evidence="1">Belongs to the beta type-B retroviral polymerase family. HERV class-II K(HML-2) pol subfamily.</text>
</comment>
<dbReference type="InterPro" id="IPR000477">
    <property type="entry name" value="RT_dom"/>
</dbReference>
<evidence type="ECO:0000256" key="3">
    <source>
        <dbReference type="ARBA" id="ARBA00023268"/>
    </source>
</evidence>
<name>A0AAE0UQF4_9TELE</name>
<evidence type="ECO:0000313" key="6">
    <source>
        <dbReference type="Proteomes" id="UP001274896"/>
    </source>
</evidence>